<protein>
    <submittedName>
        <fullName evidence="3">Uncharacterized protein</fullName>
    </submittedName>
</protein>
<evidence type="ECO:0000256" key="1">
    <source>
        <dbReference type="SAM" id="Coils"/>
    </source>
</evidence>
<keyword evidence="1" id="KW-0175">Coiled coil</keyword>
<accession>A0A8B6DIQ0</accession>
<dbReference type="PANTHER" id="PTHR38580">
    <property type="entry name" value="COILED-COIL DOMAIN-CONTAINING PROTEIN 192"/>
    <property type="match status" value="1"/>
</dbReference>
<dbReference type="PANTHER" id="PTHR38580:SF1">
    <property type="entry name" value="COILED-COIL DOMAIN-CONTAINING PROTEIN 192"/>
    <property type="match status" value="1"/>
</dbReference>
<feature type="coiled-coil region" evidence="1">
    <location>
        <begin position="222"/>
        <end position="249"/>
    </location>
</feature>
<feature type="region of interest" description="Disordered" evidence="2">
    <location>
        <begin position="455"/>
        <end position="474"/>
    </location>
</feature>
<evidence type="ECO:0000313" key="4">
    <source>
        <dbReference type="Proteomes" id="UP000596742"/>
    </source>
</evidence>
<feature type="region of interest" description="Disordered" evidence="2">
    <location>
        <begin position="1"/>
        <end position="68"/>
    </location>
</feature>
<feature type="compositionally biased region" description="Polar residues" evidence="2">
    <location>
        <begin position="1"/>
        <end position="18"/>
    </location>
</feature>
<feature type="coiled-coil region" evidence="1">
    <location>
        <begin position="73"/>
        <end position="198"/>
    </location>
</feature>
<dbReference type="AlphaFoldDB" id="A0A8B6DIQ0"/>
<dbReference type="Proteomes" id="UP000596742">
    <property type="component" value="Unassembled WGS sequence"/>
</dbReference>
<evidence type="ECO:0000256" key="2">
    <source>
        <dbReference type="SAM" id="MobiDB-lite"/>
    </source>
</evidence>
<name>A0A8B6DIQ0_MYTGA</name>
<feature type="region of interest" description="Disordered" evidence="2">
    <location>
        <begin position="260"/>
        <end position="396"/>
    </location>
</feature>
<feature type="compositionally biased region" description="Polar residues" evidence="2">
    <location>
        <begin position="37"/>
        <end position="47"/>
    </location>
</feature>
<dbReference type="OrthoDB" id="6111632at2759"/>
<reference evidence="3" key="1">
    <citation type="submission" date="2018-11" db="EMBL/GenBank/DDBJ databases">
        <authorList>
            <person name="Alioto T."/>
            <person name="Alioto T."/>
        </authorList>
    </citation>
    <scope>NUCLEOTIDE SEQUENCE</scope>
</reference>
<feature type="region of interest" description="Disordered" evidence="2">
    <location>
        <begin position="409"/>
        <end position="441"/>
    </location>
</feature>
<gene>
    <name evidence="3" type="ORF">MGAL_10B087131</name>
</gene>
<feature type="compositionally biased region" description="Basic and acidic residues" evidence="2">
    <location>
        <begin position="19"/>
        <end position="36"/>
    </location>
</feature>
<comment type="caution">
    <text evidence="3">The sequence shown here is derived from an EMBL/GenBank/DDBJ whole genome shotgun (WGS) entry which is preliminary data.</text>
</comment>
<organism evidence="3 4">
    <name type="scientific">Mytilus galloprovincialis</name>
    <name type="common">Mediterranean mussel</name>
    <dbReference type="NCBI Taxonomy" id="29158"/>
    <lineage>
        <taxon>Eukaryota</taxon>
        <taxon>Metazoa</taxon>
        <taxon>Spiralia</taxon>
        <taxon>Lophotrochozoa</taxon>
        <taxon>Mollusca</taxon>
        <taxon>Bivalvia</taxon>
        <taxon>Autobranchia</taxon>
        <taxon>Pteriomorphia</taxon>
        <taxon>Mytilida</taxon>
        <taxon>Mytiloidea</taxon>
        <taxon>Mytilidae</taxon>
        <taxon>Mytilinae</taxon>
        <taxon>Mytilus</taxon>
    </lineage>
</organism>
<sequence>MGSASSRSSQVHSFQVDHTTSKDARPLNRSLSHDSKSLQVRQSVQSTDENEEEKENTSPVSNFTSPAERDALISQLKKQVGESESNNLDLQDRIQMLEEQIVNIQSQNEITEHNDIVEDTLKAKDQIIDKINQEKEQQQKDFNKQKMRLKKRIKVLTSQVNEARQETSIQLFELRDEINRLTEENRNLNEKLDNKEGRRQVFIETDYLSTSIHGNSSQMKVVLELSNQISDQQNKIQELESQLLDREELLKLNGISTEQISKSKSRFSENEHVKQEKGAMRKLSESMFPGNDNVSDDENNIFSGDDNRGVSGASRDSGIGSAGKGGRSQVKSNKKKPQLSPLDDSDDSWASDTPLSSRDQNKIRSAPLETQHKRAASRSSGKTHESEEDSLSIDYDMPTVVKSSKIKKKTSFTQRLRRENDSSIRTPIPYEAFGGDEEKKSKKGYMKTKNHFFLTQGSSQGSTPTNDIDTLLMS</sequence>
<proteinExistence type="predicted"/>
<feature type="compositionally biased region" description="Basic and acidic residues" evidence="2">
    <location>
        <begin position="266"/>
        <end position="284"/>
    </location>
</feature>
<keyword evidence="4" id="KW-1185">Reference proteome</keyword>
<dbReference type="InterPro" id="IPR038817">
    <property type="entry name" value="CCDC192"/>
</dbReference>
<evidence type="ECO:0000313" key="3">
    <source>
        <dbReference type="EMBL" id="VDI20199.1"/>
    </source>
</evidence>
<dbReference type="EMBL" id="UYJE01003546">
    <property type="protein sequence ID" value="VDI20199.1"/>
    <property type="molecule type" value="Genomic_DNA"/>
</dbReference>